<dbReference type="AlphaFoldDB" id="A0A0A9D4K7"/>
<feature type="region of interest" description="Disordered" evidence="1">
    <location>
        <begin position="1"/>
        <end position="97"/>
    </location>
</feature>
<feature type="compositionally biased region" description="Low complexity" evidence="1">
    <location>
        <begin position="52"/>
        <end position="68"/>
    </location>
</feature>
<name>A0A0A9D4K7_ARUDO</name>
<sequence>MLTRPWRGSCSGGSCRAPCGARTPASSTPTAPSTTPAKGSWISGGSGRRTRAGTSTATATSSSGDTTAPTLCSSQRGRGRCTRRSASRKGIPLSFWT</sequence>
<evidence type="ECO:0000313" key="2">
    <source>
        <dbReference type="EMBL" id="JAD78667.1"/>
    </source>
</evidence>
<accession>A0A0A9D4K7</accession>
<proteinExistence type="predicted"/>
<reference evidence="2" key="1">
    <citation type="submission" date="2014-09" db="EMBL/GenBank/DDBJ databases">
        <authorList>
            <person name="Magalhaes I.L.F."/>
            <person name="Oliveira U."/>
            <person name="Santos F.R."/>
            <person name="Vidigal T.H.D.A."/>
            <person name="Brescovit A.D."/>
            <person name="Santos A.J."/>
        </authorList>
    </citation>
    <scope>NUCLEOTIDE SEQUENCE</scope>
    <source>
        <tissue evidence="2">Shoot tissue taken approximately 20 cm above the soil surface</tissue>
    </source>
</reference>
<organism evidence="2">
    <name type="scientific">Arundo donax</name>
    <name type="common">Giant reed</name>
    <name type="synonym">Donax arundinaceus</name>
    <dbReference type="NCBI Taxonomy" id="35708"/>
    <lineage>
        <taxon>Eukaryota</taxon>
        <taxon>Viridiplantae</taxon>
        <taxon>Streptophyta</taxon>
        <taxon>Embryophyta</taxon>
        <taxon>Tracheophyta</taxon>
        <taxon>Spermatophyta</taxon>
        <taxon>Magnoliopsida</taxon>
        <taxon>Liliopsida</taxon>
        <taxon>Poales</taxon>
        <taxon>Poaceae</taxon>
        <taxon>PACMAD clade</taxon>
        <taxon>Arundinoideae</taxon>
        <taxon>Arundineae</taxon>
        <taxon>Arundo</taxon>
    </lineage>
</organism>
<feature type="compositionally biased region" description="Low complexity" evidence="1">
    <location>
        <begin position="23"/>
        <end position="37"/>
    </location>
</feature>
<dbReference type="EMBL" id="GBRH01219228">
    <property type="protein sequence ID" value="JAD78667.1"/>
    <property type="molecule type" value="Transcribed_RNA"/>
</dbReference>
<evidence type="ECO:0000256" key="1">
    <source>
        <dbReference type="SAM" id="MobiDB-lite"/>
    </source>
</evidence>
<reference evidence="2" key="2">
    <citation type="journal article" date="2015" name="Data Brief">
        <title>Shoot transcriptome of the giant reed, Arundo donax.</title>
        <authorList>
            <person name="Barrero R.A."/>
            <person name="Guerrero F.D."/>
            <person name="Moolhuijzen P."/>
            <person name="Goolsby J.A."/>
            <person name="Tidwell J."/>
            <person name="Bellgard S.E."/>
            <person name="Bellgard M.I."/>
        </authorList>
    </citation>
    <scope>NUCLEOTIDE SEQUENCE</scope>
    <source>
        <tissue evidence="2">Shoot tissue taken approximately 20 cm above the soil surface</tissue>
    </source>
</reference>
<protein>
    <submittedName>
        <fullName evidence="2">Uncharacterized protein</fullName>
    </submittedName>
</protein>
<feature type="compositionally biased region" description="Basic residues" evidence="1">
    <location>
        <begin position="77"/>
        <end position="87"/>
    </location>
</feature>